<keyword evidence="2" id="KW-1185">Reference proteome</keyword>
<evidence type="ECO:0000313" key="1">
    <source>
        <dbReference type="EMBL" id="KAF9643649.1"/>
    </source>
</evidence>
<dbReference type="EMBL" id="MU118199">
    <property type="protein sequence ID" value="KAF9643649.1"/>
    <property type="molecule type" value="Genomic_DNA"/>
</dbReference>
<organism evidence="1 2">
    <name type="scientific">Thelephora ganbajun</name>
    <name type="common">Ganba fungus</name>
    <dbReference type="NCBI Taxonomy" id="370292"/>
    <lineage>
        <taxon>Eukaryota</taxon>
        <taxon>Fungi</taxon>
        <taxon>Dikarya</taxon>
        <taxon>Basidiomycota</taxon>
        <taxon>Agaricomycotina</taxon>
        <taxon>Agaricomycetes</taxon>
        <taxon>Thelephorales</taxon>
        <taxon>Thelephoraceae</taxon>
        <taxon>Thelephora</taxon>
    </lineage>
</organism>
<reference evidence="1" key="2">
    <citation type="journal article" date="2020" name="Nat. Commun.">
        <title>Large-scale genome sequencing of mycorrhizal fungi provides insights into the early evolution of symbiotic traits.</title>
        <authorList>
            <person name="Miyauchi S."/>
            <person name="Kiss E."/>
            <person name="Kuo A."/>
            <person name="Drula E."/>
            <person name="Kohler A."/>
            <person name="Sanchez-Garcia M."/>
            <person name="Morin E."/>
            <person name="Andreopoulos B."/>
            <person name="Barry K.W."/>
            <person name="Bonito G."/>
            <person name="Buee M."/>
            <person name="Carver A."/>
            <person name="Chen C."/>
            <person name="Cichocki N."/>
            <person name="Clum A."/>
            <person name="Culley D."/>
            <person name="Crous P.W."/>
            <person name="Fauchery L."/>
            <person name="Girlanda M."/>
            <person name="Hayes R.D."/>
            <person name="Keri Z."/>
            <person name="LaButti K."/>
            <person name="Lipzen A."/>
            <person name="Lombard V."/>
            <person name="Magnuson J."/>
            <person name="Maillard F."/>
            <person name="Murat C."/>
            <person name="Nolan M."/>
            <person name="Ohm R.A."/>
            <person name="Pangilinan J."/>
            <person name="Pereira M.F."/>
            <person name="Perotto S."/>
            <person name="Peter M."/>
            <person name="Pfister S."/>
            <person name="Riley R."/>
            <person name="Sitrit Y."/>
            <person name="Stielow J.B."/>
            <person name="Szollosi G."/>
            <person name="Zifcakova L."/>
            <person name="Stursova M."/>
            <person name="Spatafora J.W."/>
            <person name="Tedersoo L."/>
            <person name="Vaario L.M."/>
            <person name="Yamada A."/>
            <person name="Yan M."/>
            <person name="Wang P."/>
            <person name="Xu J."/>
            <person name="Bruns T."/>
            <person name="Baldrian P."/>
            <person name="Vilgalys R."/>
            <person name="Dunand C."/>
            <person name="Henrissat B."/>
            <person name="Grigoriev I.V."/>
            <person name="Hibbett D."/>
            <person name="Nagy L.G."/>
            <person name="Martin F.M."/>
        </authorList>
    </citation>
    <scope>NUCLEOTIDE SEQUENCE</scope>
    <source>
        <strain evidence="1">P2</strain>
    </source>
</reference>
<evidence type="ECO:0000313" key="2">
    <source>
        <dbReference type="Proteomes" id="UP000886501"/>
    </source>
</evidence>
<sequence length="272" mass="30535">MSPTQVFLSLPLHSPLRLPMSQFSCDVCAFESYNATLWAWQNPWFQECSSLAGALTEQNQQTSSPLVPIFTGATEGYQGYQPTFAGFNAASGYLNRLPEVAFQEAGLGSAPEAGASSHVLGGGYNAYDNVYPEGGDEERSTKYETVASFGNKVPLFCRVGECLYWHTDPKQVRRHRNSHIEDHFGFLCPNQTITCPRLGRDFRRKDGVNVHCWKYPTCGEALRANKGKIRRWGTLPGKQELRPYDPAFHKPYRNFDGRTGHRTGRRSFVPLS</sequence>
<accession>A0ACB6Z2B6</accession>
<comment type="caution">
    <text evidence="1">The sequence shown here is derived from an EMBL/GenBank/DDBJ whole genome shotgun (WGS) entry which is preliminary data.</text>
</comment>
<protein>
    <submittedName>
        <fullName evidence="1">Uncharacterized protein</fullName>
    </submittedName>
</protein>
<dbReference type="Proteomes" id="UP000886501">
    <property type="component" value="Unassembled WGS sequence"/>
</dbReference>
<name>A0ACB6Z2B6_THEGA</name>
<reference evidence="1" key="1">
    <citation type="submission" date="2019-10" db="EMBL/GenBank/DDBJ databases">
        <authorList>
            <consortium name="DOE Joint Genome Institute"/>
            <person name="Kuo A."/>
            <person name="Miyauchi S."/>
            <person name="Kiss E."/>
            <person name="Drula E."/>
            <person name="Kohler A."/>
            <person name="Sanchez-Garcia M."/>
            <person name="Andreopoulos B."/>
            <person name="Barry K.W."/>
            <person name="Bonito G."/>
            <person name="Buee M."/>
            <person name="Carver A."/>
            <person name="Chen C."/>
            <person name="Cichocki N."/>
            <person name="Clum A."/>
            <person name="Culley D."/>
            <person name="Crous P.W."/>
            <person name="Fauchery L."/>
            <person name="Girlanda M."/>
            <person name="Hayes R."/>
            <person name="Keri Z."/>
            <person name="Labutti K."/>
            <person name="Lipzen A."/>
            <person name="Lombard V."/>
            <person name="Magnuson J."/>
            <person name="Maillard F."/>
            <person name="Morin E."/>
            <person name="Murat C."/>
            <person name="Nolan M."/>
            <person name="Ohm R."/>
            <person name="Pangilinan J."/>
            <person name="Pereira M."/>
            <person name="Perotto S."/>
            <person name="Peter M."/>
            <person name="Riley R."/>
            <person name="Sitrit Y."/>
            <person name="Stielow B."/>
            <person name="Szollosi G."/>
            <person name="Zifcakova L."/>
            <person name="Stursova M."/>
            <person name="Spatafora J.W."/>
            <person name="Tedersoo L."/>
            <person name="Vaario L.-M."/>
            <person name="Yamada A."/>
            <person name="Yan M."/>
            <person name="Wang P."/>
            <person name="Xu J."/>
            <person name="Bruns T."/>
            <person name="Baldrian P."/>
            <person name="Vilgalys R."/>
            <person name="Henrissat B."/>
            <person name="Grigoriev I.V."/>
            <person name="Hibbett D."/>
            <person name="Nagy L.G."/>
            <person name="Martin F.M."/>
        </authorList>
    </citation>
    <scope>NUCLEOTIDE SEQUENCE</scope>
    <source>
        <strain evidence="1">P2</strain>
    </source>
</reference>
<gene>
    <name evidence="1" type="ORF">BDM02DRAFT_1374627</name>
</gene>
<proteinExistence type="predicted"/>